<dbReference type="PANTHER" id="PTHR12900:SF0">
    <property type="entry name" value="CHECKPOINT PROTEIN"/>
    <property type="match status" value="1"/>
</dbReference>
<keyword evidence="2" id="KW-0539">Nucleus</keyword>
<dbReference type="EMBL" id="JAPFFF010000003">
    <property type="protein sequence ID" value="KAK8893497.1"/>
    <property type="molecule type" value="Genomic_DNA"/>
</dbReference>
<evidence type="ECO:0000313" key="4">
    <source>
        <dbReference type="Proteomes" id="UP001470230"/>
    </source>
</evidence>
<accession>A0ABR2KQS4</accession>
<dbReference type="Gene3D" id="3.70.10.10">
    <property type="match status" value="1"/>
</dbReference>
<evidence type="ECO:0000313" key="3">
    <source>
        <dbReference type="EMBL" id="KAK8893497.1"/>
    </source>
</evidence>
<comment type="subcellular location">
    <subcellularLocation>
        <location evidence="1">Nucleus</location>
    </subcellularLocation>
</comment>
<dbReference type="InterPro" id="IPR007150">
    <property type="entry name" value="HUS1/Mec3"/>
</dbReference>
<dbReference type="PANTHER" id="PTHR12900">
    <property type="entry name" value="MITOTIC AND DNA DAMAGE CHECKPOINT PROTEIN HUS1"/>
    <property type="match status" value="1"/>
</dbReference>
<name>A0ABR2KQS4_9EUKA</name>
<evidence type="ECO:0000256" key="1">
    <source>
        <dbReference type="ARBA" id="ARBA00004123"/>
    </source>
</evidence>
<gene>
    <name evidence="3" type="ORF">M9Y10_021919</name>
</gene>
<reference evidence="3 4" key="1">
    <citation type="submission" date="2024-04" db="EMBL/GenBank/DDBJ databases">
        <title>Tritrichomonas musculus Genome.</title>
        <authorList>
            <person name="Alves-Ferreira E."/>
            <person name="Grigg M."/>
            <person name="Lorenzi H."/>
            <person name="Galac M."/>
        </authorList>
    </citation>
    <scope>NUCLEOTIDE SEQUENCE [LARGE SCALE GENOMIC DNA]</scope>
    <source>
        <strain evidence="3 4">EAF2021</strain>
    </source>
</reference>
<keyword evidence="4" id="KW-1185">Reference proteome</keyword>
<proteinExistence type="predicted"/>
<dbReference type="Pfam" id="PF04005">
    <property type="entry name" value="Hus1"/>
    <property type="match status" value="1"/>
</dbReference>
<organism evidence="3 4">
    <name type="scientific">Tritrichomonas musculus</name>
    <dbReference type="NCBI Taxonomy" id="1915356"/>
    <lineage>
        <taxon>Eukaryota</taxon>
        <taxon>Metamonada</taxon>
        <taxon>Parabasalia</taxon>
        <taxon>Tritrichomonadida</taxon>
        <taxon>Tritrichomonadidae</taxon>
        <taxon>Tritrichomonas</taxon>
    </lineage>
</organism>
<evidence type="ECO:0000256" key="2">
    <source>
        <dbReference type="ARBA" id="ARBA00023242"/>
    </source>
</evidence>
<comment type="caution">
    <text evidence="3">The sequence shown here is derived from an EMBL/GenBank/DDBJ whole genome shotgun (WGS) entry which is preliminary data.</text>
</comment>
<protein>
    <submittedName>
        <fullName evidence="3">DNA damage checkpoint control protein</fullName>
    </submittedName>
</protein>
<dbReference type="Proteomes" id="UP001470230">
    <property type="component" value="Unassembled WGS sequence"/>
</dbReference>
<sequence length="302" mass="34456">MRLQAEITTDVISKIASLLKSYTKEDIILYFSEKNISFCISMNNQIGAWIECDIPSCFNKYLIKSKQDDTISLKVEASQLAQALAYDQSYSIRAILSQKDSSVFLQLIHRTLDGLKQLEQRVPIILLNQQSVLNYAEPDWGKATMVAKLPQIKNLNDWCSKLQGSTFKYLTISIIRNSDSGKIDVGLRAESESKTVSVYTRFPDMEITNRFKDRNSTSESEKNGISEQIIDNNNDITDEEVEDNDLVECDVTIELKKFAKTLKVQQLQPTVQRLYIHDKKLLRLQFETLNSKMTVALFGLST</sequence>